<accession>A0A1H1E4K7</accession>
<dbReference type="SUPFAM" id="SSF101262">
    <property type="entry name" value="Methenyltetrahydrofolate cyclohydrolase-like"/>
    <property type="match status" value="1"/>
</dbReference>
<sequence length="210" mass="21936">MIRDEKIRGFLDRLASGEPTPGGGAAGALQAAQGAALLSMAANFTTGPEYAEHAERTARILAAARDLIPAALELADADEESFHTVADAYGLPDGTDEESQTRTRTVQESLAQAAEPPRKLVELAGEILRLGQELAGFSNPNVLSDIGAAAEAARAAASSGRVTLEINIADLKDQQTLTALQPAVAEAGRIINGCEELSARIRHLINGSDR</sequence>
<dbReference type="OrthoDB" id="5192822at2"/>
<dbReference type="Proteomes" id="UP000181917">
    <property type="component" value="Unassembled WGS sequence"/>
</dbReference>
<dbReference type="Gene3D" id="1.20.120.680">
    <property type="entry name" value="Formiminotetrahydrofolate cyclodeaminase monomer, up-and-down helical bundle"/>
    <property type="match status" value="1"/>
</dbReference>
<dbReference type="EMBL" id="FNKH01000002">
    <property type="protein sequence ID" value="SDQ83691.1"/>
    <property type="molecule type" value="Genomic_DNA"/>
</dbReference>
<proteinExistence type="predicted"/>
<dbReference type="KEGG" id="acry:AC20117_03645"/>
<evidence type="ECO:0000313" key="2">
    <source>
        <dbReference type="EMBL" id="SDQ83691.1"/>
    </source>
</evidence>
<name>A0A1H1E4K7_9MICC</name>
<dbReference type="Pfam" id="PF04961">
    <property type="entry name" value="FTCD_C"/>
    <property type="match status" value="1"/>
</dbReference>
<dbReference type="InterPro" id="IPR036178">
    <property type="entry name" value="Formintransfe-cycloase-like_sf"/>
</dbReference>
<evidence type="ECO:0000259" key="1">
    <source>
        <dbReference type="Pfam" id="PF04961"/>
    </source>
</evidence>
<gene>
    <name evidence="2" type="ORF">SAMN04489742_2761</name>
</gene>
<feature type="domain" description="Cyclodeaminase/cyclohydrolase" evidence="1">
    <location>
        <begin position="7"/>
        <end position="181"/>
    </location>
</feature>
<dbReference type="RefSeq" id="WP_074700945.1">
    <property type="nucleotide sequence ID" value="NZ_CP018863.1"/>
</dbReference>
<dbReference type="AlphaFoldDB" id="A0A1H1E4K7"/>
<organism evidence="2 3">
    <name type="scientific">Crystallibacter crystallopoietes</name>
    <dbReference type="NCBI Taxonomy" id="37928"/>
    <lineage>
        <taxon>Bacteria</taxon>
        <taxon>Bacillati</taxon>
        <taxon>Actinomycetota</taxon>
        <taxon>Actinomycetes</taxon>
        <taxon>Micrococcales</taxon>
        <taxon>Micrococcaceae</taxon>
        <taxon>Crystallibacter</taxon>
    </lineage>
</organism>
<keyword evidence="3" id="KW-1185">Reference proteome</keyword>
<dbReference type="InterPro" id="IPR007044">
    <property type="entry name" value="Cyclodeamin/CycHdrlase"/>
</dbReference>
<reference evidence="2 3" key="1">
    <citation type="submission" date="2016-10" db="EMBL/GenBank/DDBJ databases">
        <authorList>
            <person name="de Groot N.N."/>
        </authorList>
    </citation>
    <scope>NUCLEOTIDE SEQUENCE [LARGE SCALE GENOMIC DNA]</scope>
    <source>
        <strain evidence="2 3">DSM 20117</strain>
    </source>
</reference>
<dbReference type="GO" id="GO:0003824">
    <property type="term" value="F:catalytic activity"/>
    <property type="evidence" value="ECO:0007669"/>
    <property type="project" value="InterPro"/>
</dbReference>
<dbReference type="STRING" id="37928.SAMN04489742_2761"/>
<protein>
    <submittedName>
        <fullName evidence="2">Formiminotetrahydrofolate cyclodeaminase</fullName>
    </submittedName>
</protein>
<evidence type="ECO:0000313" key="3">
    <source>
        <dbReference type="Proteomes" id="UP000181917"/>
    </source>
</evidence>